<dbReference type="Proteomes" id="UP000196293">
    <property type="component" value="Unassembled WGS sequence"/>
</dbReference>
<dbReference type="RefSeq" id="WP_087176259.1">
    <property type="nucleotide sequence ID" value="NZ_NFLS01000009.1"/>
</dbReference>
<dbReference type="Proteomes" id="UP000195859">
    <property type="component" value="Unassembled WGS sequence"/>
</dbReference>
<keyword evidence="13" id="KW-1185">Reference proteome</keyword>
<dbReference type="GO" id="GO:0009401">
    <property type="term" value="P:phosphoenolpyruvate-dependent sugar phosphotransferase system"/>
    <property type="evidence" value="ECO:0007669"/>
    <property type="project" value="InterPro"/>
</dbReference>
<keyword evidence="7 8" id="KW-0472">Membrane</keyword>
<evidence type="ECO:0000256" key="7">
    <source>
        <dbReference type="ARBA" id="ARBA00023136"/>
    </source>
</evidence>
<feature type="transmembrane region" description="Helical" evidence="8">
    <location>
        <begin position="184"/>
        <end position="207"/>
    </location>
</feature>
<evidence type="ECO:0000256" key="3">
    <source>
        <dbReference type="ARBA" id="ARBA00022475"/>
    </source>
</evidence>
<dbReference type="EMBL" id="NFLZ01000010">
    <property type="protein sequence ID" value="OUQ76308.1"/>
    <property type="molecule type" value="Genomic_DNA"/>
</dbReference>
<sequence>MGERITNFILIIRRLPIFRIFQRTLGMLMPIAIIGSYFKLLRDAVFSPDSFIYNILNFDSTMPDKIWYAGSFICNGFVRVTFGLFGLYAAYFAARYTARLYHKDSTLAGMTAVMIIMFCAYASNVGNKLSNKSMFSSSVLQINALLLALLVGYAVGEIFHWLGKNHQPVEFEHVHRVRTRAWNALLPASVSIIAGMILGIIIYELQIKILSSSTFKELVIQIQNSNNIFEIIALAFVVMLLSWIGIGYPLTSLSTAAALTSGTATVNLDYALKHGGSWNVPYKFLGSSLVYPYGAMGGASVVLALIVIILLSRQNKETENIAKANLLPAAFNSTWGFMIGMPIILNPVLFLPMVLIPVINIMIASLAIFLHIITPCVYPVLKGTPGILISFFGSNGNWSNLVFSICLFILDILMLIPISLLGQRIERKLKAYEYEKGQQTA</sequence>
<evidence type="ECO:0000256" key="5">
    <source>
        <dbReference type="ARBA" id="ARBA00022692"/>
    </source>
</evidence>
<keyword evidence="2" id="KW-0813">Transport</keyword>
<dbReference type="EMBL" id="NFLS01000009">
    <property type="protein sequence ID" value="OUQ56422.1"/>
    <property type="molecule type" value="Genomic_DNA"/>
</dbReference>
<dbReference type="PROSITE" id="PS51105">
    <property type="entry name" value="PTS_EIIC_TYPE_3"/>
    <property type="match status" value="1"/>
</dbReference>
<reference evidence="11" key="2">
    <citation type="journal article" date="2018" name="BMC Genomics">
        <title>Whole genome sequencing and function prediction of 133 gut anaerobes isolated from chicken caecum in pure cultures.</title>
        <authorList>
            <person name="Medvecky M."/>
            <person name="Cejkova D."/>
            <person name="Polansky O."/>
            <person name="Karasova D."/>
            <person name="Kubasova T."/>
            <person name="Cizek A."/>
            <person name="Rychlik I."/>
        </authorList>
    </citation>
    <scope>NUCLEOTIDE SEQUENCE</scope>
    <source>
        <strain evidence="11">An101</strain>
        <strain evidence="10">An115</strain>
    </source>
</reference>
<evidence type="ECO:0000256" key="1">
    <source>
        <dbReference type="ARBA" id="ARBA00004651"/>
    </source>
</evidence>
<comment type="caution">
    <text evidence="11">The sequence shown here is derived from an EMBL/GenBank/DDBJ whole genome shotgun (WGS) entry which is preliminary data.</text>
</comment>
<dbReference type="InterPro" id="IPR004501">
    <property type="entry name" value="PTS_EIIC_3"/>
</dbReference>
<proteinExistence type="predicted"/>
<keyword evidence="6 8" id="KW-1133">Transmembrane helix</keyword>
<evidence type="ECO:0000313" key="10">
    <source>
        <dbReference type="EMBL" id="OUQ56422.1"/>
    </source>
</evidence>
<feature type="transmembrane region" description="Helical" evidence="8">
    <location>
        <begin position="227"/>
        <end position="246"/>
    </location>
</feature>
<evidence type="ECO:0000256" key="6">
    <source>
        <dbReference type="ARBA" id="ARBA00022989"/>
    </source>
</evidence>
<feature type="transmembrane region" description="Helical" evidence="8">
    <location>
        <begin position="106"/>
        <end position="124"/>
    </location>
</feature>
<dbReference type="PANTHER" id="PTHR33989">
    <property type="match status" value="1"/>
</dbReference>
<protein>
    <submittedName>
        <fullName evidence="11">PTS cellobiose transporter subunit IIC</fullName>
    </submittedName>
</protein>
<accession>A0A1Y4UF81</accession>
<evidence type="ECO:0000256" key="8">
    <source>
        <dbReference type="SAM" id="Phobius"/>
    </source>
</evidence>
<evidence type="ECO:0000256" key="2">
    <source>
        <dbReference type="ARBA" id="ARBA00022448"/>
    </source>
</evidence>
<evidence type="ECO:0000256" key="4">
    <source>
        <dbReference type="ARBA" id="ARBA00022597"/>
    </source>
</evidence>
<organism evidence="11 12">
    <name type="scientific">Lactobacillus gallinarum</name>
    <dbReference type="NCBI Taxonomy" id="52242"/>
    <lineage>
        <taxon>Bacteria</taxon>
        <taxon>Bacillati</taxon>
        <taxon>Bacillota</taxon>
        <taxon>Bacilli</taxon>
        <taxon>Lactobacillales</taxon>
        <taxon>Lactobacillaceae</taxon>
        <taxon>Lactobacillus</taxon>
    </lineage>
</organism>
<keyword evidence="5 8" id="KW-0812">Transmembrane</keyword>
<reference evidence="12 13" key="1">
    <citation type="submission" date="2017-04" db="EMBL/GenBank/DDBJ databases">
        <title>Function of individual gut microbiota members based on whole genome sequencing of pure cultures obtained from chicken caecum.</title>
        <authorList>
            <person name="Medvecky M."/>
            <person name="Cejkova D."/>
            <person name="Polansky O."/>
            <person name="Karasova D."/>
            <person name="Kubasova T."/>
            <person name="Cizek A."/>
            <person name="Rychlik I."/>
        </authorList>
    </citation>
    <scope>NUCLEOTIDE SEQUENCE [LARGE SCALE GENOMIC DNA]</scope>
    <source>
        <strain evidence="12">An101</strain>
        <strain evidence="13">An115</strain>
    </source>
</reference>
<gene>
    <name evidence="11" type="ORF">B5E44_05200</name>
    <name evidence="10" type="ORF">B5E59_04995</name>
</gene>
<dbReference type="AlphaFoldDB" id="A0A1Y4UF81"/>
<dbReference type="Pfam" id="PF02378">
    <property type="entry name" value="PTS_EIIC"/>
    <property type="match status" value="1"/>
</dbReference>
<evidence type="ECO:0000259" key="9">
    <source>
        <dbReference type="PROSITE" id="PS51105"/>
    </source>
</evidence>
<dbReference type="InterPro" id="IPR003352">
    <property type="entry name" value="PTS_EIIC"/>
</dbReference>
<evidence type="ECO:0000313" key="12">
    <source>
        <dbReference type="Proteomes" id="UP000195859"/>
    </source>
</evidence>
<comment type="subcellular location">
    <subcellularLocation>
        <location evidence="1">Cell membrane</location>
        <topology evidence="1">Multi-pass membrane protein</topology>
    </subcellularLocation>
</comment>
<dbReference type="GO" id="GO:0008982">
    <property type="term" value="F:protein-N(PI)-phosphohistidine-sugar phosphotransferase activity"/>
    <property type="evidence" value="ECO:0007669"/>
    <property type="project" value="InterPro"/>
</dbReference>
<feature type="transmembrane region" description="Helical" evidence="8">
    <location>
        <begin position="144"/>
        <end position="163"/>
    </location>
</feature>
<feature type="domain" description="PTS EIIC type-3" evidence="9">
    <location>
        <begin position="1"/>
        <end position="418"/>
    </location>
</feature>
<evidence type="ECO:0000313" key="13">
    <source>
        <dbReference type="Proteomes" id="UP000196293"/>
    </source>
</evidence>
<dbReference type="InterPro" id="IPR051088">
    <property type="entry name" value="PTS_Sugar-EIIC/EIIB"/>
</dbReference>
<keyword evidence="4" id="KW-0762">Sugar transport</keyword>
<evidence type="ECO:0000313" key="11">
    <source>
        <dbReference type="EMBL" id="OUQ76308.1"/>
    </source>
</evidence>
<dbReference type="GO" id="GO:0005886">
    <property type="term" value="C:plasma membrane"/>
    <property type="evidence" value="ECO:0007669"/>
    <property type="project" value="UniProtKB-SubCell"/>
</dbReference>
<dbReference type="PANTHER" id="PTHR33989:SF4">
    <property type="entry name" value="PTS SYSTEM N,N'-DIACETYLCHITOBIOSE-SPECIFIC EIIC COMPONENT"/>
    <property type="match status" value="1"/>
</dbReference>
<feature type="transmembrane region" description="Helical" evidence="8">
    <location>
        <begin position="350"/>
        <end position="370"/>
    </location>
</feature>
<name>A0A1Y4UF81_9LACO</name>
<feature type="transmembrane region" description="Helical" evidence="8">
    <location>
        <begin position="401"/>
        <end position="421"/>
    </location>
</feature>
<feature type="transmembrane region" description="Helical" evidence="8">
    <location>
        <begin position="290"/>
        <end position="312"/>
    </location>
</feature>
<keyword evidence="3" id="KW-1003">Cell membrane</keyword>
<feature type="transmembrane region" description="Helical" evidence="8">
    <location>
        <begin position="66"/>
        <end position="94"/>
    </location>
</feature>